<keyword evidence="2" id="KW-1185">Reference proteome</keyword>
<dbReference type="OrthoDB" id="386467at2157"/>
<dbReference type="EMBL" id="WUYX01000008">
    <property type="protein sequence ID" value="MXV60832.1"/>
    <property type="molecule type" value="Genomic_DNA"/>
</dbReference>
<reference evidence="1 2" key="1">
    <citation type="submission" date="2020-01" db="EMBL/GenBank/DDBJ databases">
        <title>Natronorubrum sp. JWXQ-INN 674 isolated from Inner Mongolia Autonomous Region of China.</title>
        <authorList>
            <person name="Xue Q."/>
        </authorList>
    </citation>
    <scope>NUCLEOTIDE SEQUENCE [LARGE SCALE GENOMIC DNA]</scope>
    <source>
        <strain evidence="1 2">JWXQ-INN-674</strain>
    </source>
</reference>
<evidence type="ECO:0000313" key="1">
    <source>
        <dbReference type="EMBL" id="MXV60832.1"/>
    </source>
</evidence>
<evidence type="ECO:0000313" key="2">
    <source>
        <dbReference type="Proteomes" id="UP000434101"/>
    </source>
</evidence>
<name>A0A6B0VJ62_9EURY</name>
<protein>
    <submittedName>
        <fullName evidence="1">Uncharacterized protein</fullName>
    </submittedName>
</protein>
<comment type="caution">
    <text evidence="1">The sequence shown here is derived from an EMBL/GenBank/DDBJ whole genome shotgun (WGS) entry which is preliminary data.</text>
</comment>
<dbReference type="AlphaFoldDB" id="A0A6B0VJ62"/>
<dbReference type="RefSeq" id="WP_160062172.1">
    <property type="nucleotide sequence ID" value="NZ_WUYX01000008.1"/>
</dbReference>
<proteinExistence type="predicted"/>
<organism evidence="1 2">
    <name type="scientific">Natronorubrum halalkaliphilum</name>
    <dbReference type="NCBI Taxonomy" id="2691917"/>
    <lineage>
        <taxon>Archaea</taxon>
        <taxon>Methanobacteriati</taxon>
        <taxon>Methanobacteriota</taxon>
        <taxon>Stenosarchaea group</taxon>
        <taxon>Halobacteria</taxon>
        <taxon>Halobacteriales</taxon>
        <taxon>Natrialbaceae</taxon>
        <taxon>Natronorubrum</taxon>
    </lineage>
</organism>
<gene>
    <name evidence="1" type="ORF">GS429_01845</name>
</gene>
<sequence>MTNRVGLAVTLLGVLLLVTSSVGVSTVVLERGVEIEVVDDDAAMVGFETHEQSVSTENGSEEAPVDLITVTNRAERSLNLTVDESDAGISTNANDSIDAGENETITADVTCDTVGDEPSTIDLTLSGDGITIERTIDVTPCNG</sequence>
<dbReference type="Proteomes" id="UP000434101">
    <property type="component" value="Unassembled WGS sequence"/>
</dbReference>
<accession>A0A6B0VJ62</accession>